<comment type="caution">
    <text evidence="1">The sequence shown here is derived from an EMBL/GenBank/DDBJ whole genome shotgun (WGS) entry which is preliminary data.</text>
</comment>
<keyword evidence="2" id="KW-1185">Reference proteome</keyword>
<gene>
    <name evidence="1" type="ORF">NQ176_g11427</name>
</gene>
<evidence type="ECO:0000313" key="1">
    <source>
        <dbReference type="EMBL" id="KAJ2955075.1"/>
    </source>
</evidence>
<evidence type="ECO:0000313" key="2">
    <source>
        <dbReference type="Proteomes" id="UP001143910"/>
    </source>
</evidence>
<reference evidence="1" key="1">
    <citation type="submission" date="2022-08" db="EMBL/GenBank/DDBJ databases">
        <title>Genome Sequence of Lecanicillium fungicola.</title>
        <authorList>
            <person name="Buettner E."/>
        </authorList>
    </citation>
    <scope>NUCLEOTIDE SEQUENCE</scope>
    <source>
        <strain evidence="1">Babe33</strain>
    </source>
</reference>
<dbReference type="Proteomes" id="UP001143910">
    <property type="component" value="Unassembled WGS sequence"/>
</dbReference>
<name>A0ACC1MBC1_9HYPO</name>
<organism evidence="1 2">
    <name type="scientific">Zarea fungicola</name>
    <dbReference type="NCBI Taxonomy" id="93591"/>
    <lineage>
        <taxon>Eukaryota</taxon>
        <taxon>Fungi</taxon>
        <taxon>Dikarya</taxon>
        <taxon>Ascomycota</taxon>
        <taxon>Pezizomycotina</taxon>
        <taxon>Sordariomycetes</taxon>
        <taxon>Hypocreomycetidae</taxon>
        <taxon>Hypocreales</taxon>
        <taxon>Cordycipitaceae</taxon>
        <taxon>Zarea</taxon>
    </lineage>
</organism>
<sequence>MALITMTTVAACQMLIQAEIDPRPGKFLTKETPSPSDMVWKNTYAARGIRRLKSWAITLSITFLTLLWIFPTVFLASWLSICTIHKVMPEFAEWLENHEILKSLIQTGGPTLVVSLLNIAVPYVYDYLSNRQGMISQGDVELSLISKNFFFTFFNTFFIFTISKTGLDFYSALQGLLKDTSKIPAVIARDVEDLSRFYISFIMLQGIGLMPFRILEVGSVFLYPIYRFLAVTPRDYAQLRVPPTFQYGFYLPTSLLVFNLCLIYSALLYGQAILLVGIIYFALGYFTFKYMLLYAMDQPQHATGGAWRIICSRLVIGILIFEVVMVGQIASLSAFFQSASVLPLIPFTIWYSYYFTRRFEPLTKYIALRNIRDMNADATDEAVYEDGDDDEHDGQTPNGHSSGRLLRRGSTLDELREQGLSFVNPSL</sequence>
<proteinExistence type="predicted"/>
<protein>
    <submittedName>
        <fullName evidence="1">Uncharacterized protein</fullName>
    </submittedName>
</protein>
<accession>A0ACC1MBC1</accession>
<dbReference type="EMBL" id="JANJQO010003920">
    <property type="protein sequence ID" value="KAJ2955075.1"/>
    <property type="molecule type" value="Genomic_DNA"/>
</dbReference>